<evidence type="ECO:0000256" key="2">
    <source>
        <dbReference type="ARBA" id="ARBA00022692"/>
    </source>
</evidence>
<sequence length="398" mass="43497">MVQTQAHTVITISAVFAVLTAIIMGSRFYARVVIVKRIGWDDYLISIAALLAWAFIAATILAVNHGLGGHYEDVIQRGDENMMSYLQIVWLSSIFYNACLGFIKTSVLALYTRLGDRQLKRLAQIMLVVVACQAGGNVISCIFECNPIAGAYDASIKAKCFDVNAFYLANAAVNIFTDLLTYTLPIKLVINLQVPKNQKIGLGVMLCLGLFACVSSIIRIAYIPQMLVSQDQTWAITGAMYWSVIETNVGIMAASIPSFKVIAKRYAPRLLGSYYESGTNVKSGGMSRSRFRKMTSRGHGEDSNGDVVNLRSINGRGDEEHGKTGVKTMIEQDRASNSSEEALTLPDGAIGVRTQITTQVEGIESINSRGGESENSSYANSFEDAKPMPQVHVSERHH</sequence>
<evidence type="ECO:0000256" key="6">
    <source>
        <dbReference type="SAM" id="MobiDB-lite"/>
    </source>
</evidence>
<comment type="subcellular location">
    <subcellularLocation>
        <location evidence="1">Membrane</location>
        <topology evidence="1">Multi-pass membrane protein</topology>
    </subcellularLocation>
</comment>
<keyword evidence="10" id="KW-1185">Reference proteome</keyword>
<organism evidence="9 10">
    <name type="scientific">Saccharata proteae CBS 121410</name>
    <dbReference type="NCBI Taxonomy" id="1314787"/>
    <lineage>
        <taxon>Eukaryota</taxon>
        <taxon>Fungi</taxon>
        <taxon>Dikarya</taxon>
        <taxon>Ascomycota</taxon>
        <taxon>Pezizomycotina</taxon>
        <taxon>Dothideomycetes</taxon>
        <taxon>Dothideomycetes incertae sedis</taxon>
        <taxon>Botryosphaeriales</taxon>
        <taxon>Saccharataceae</taxon>
        <taxon>Saccharata</taxon>
    </lineage>
</organism>
<dbReference type="Proteomes" id="UP000799776">
    <property type="component" value="Unassembled WGS sequence"/>
</dbReference>
<comment type="similarity">
    <text evidence="5">Belongs to the SAT4 family.</text>
</comment>
<evidence type="ECO:0000256" key="1">
    <source>
        <dbReference type="ARBA" id="ARBA00004141"/>
    </source>
</evidence>
<dbReference type="Pfam" id="PF20684">
    <property type="entry name" value="Fung_rhodopsin"/>
    <property type="match status" value="1"/>
</dbReference>
<dbReference type="AlphaFoldDB" id="A0A9P4M086"/>
<dbReference type="PANTHER" id="PTHR33048:SF114">
    <property type="entry name" value="MEMBRANE PROTEIN PTH11-LIKE, PUTATIVE (AFU_ORTHOLOGUE AFUA_7G06620)-RELATED"/>
    <property type="match status" value="1"/>
</dbReference>
<evidence type="ECO:0000313" key="10">
    <source>
        <dbReference type="Proteomes" id="UP000799776"/>
    </source>
</evidence>
<dbReference type="EMBL" id="ML978719">
    <property type="protein sequence ID" value="KAF2087658.1"/>
    <property type="molecule type" value="Genomic_DNA"/>
</dbReference>
<evidence type="ECO:0000256" key="5">
    <source>
        <dbReference type="ARBA" id="ARBA00038359"/>
    </source>
</evidence>
<keyword evidence="3 7" id="KW-1133">Transmembrane helix</keyword>
<reference evidence="9" key="1">
    <citation type="journal article" date="2020" name="Stud. Mycol.">
        <title>101 Dothideomycetes genomes: a test case for predicting lifestyles and emergence of pathogens.</title>
        <authorList>
            <person name="Haridas S."/>
            <person name="Albert R."/>
            <person name="Binder M."/>
            <person name="Bloem J."/>
            <person name="Labutti K."/>
            <person name="Salamov A."/>
            <person name="Andreopoulos B."/>
            <person name="Baker S."/>
            <person name="Barry K."/>
            <person name="Bills G."/>
            <person name="Bluhm B."/>
            <person name="Cannon C."/>
            <person name="Castanera R."/>
            <person name="Culley D."/>
            <person name="Daum C."/>
            <person name="Ezra D."/>
            <person name="Gonzalez J."/>
            <person name="Henrissat B."/>
            <person name="Kuo A."/>
            <person name="Liang C."/>
            <person name="Lipzen A."/>
            <person name="Lutzoni F."/>
            <person name="Magnuson J."/>
            <person name="Mondo S."/>
            <person name="Nolan M."/>
            <person name="Ohm R."/>
            <person name="Pangilinan J."/>
            <person name="Park H.-J."/>
            <person name="Ramirez L."/>
            <person name="Alfaro M."/>
            <person name="Sun H."/>
            <person name="Tritt A."/>
            <person name="Yoshinaga Y."/>
            <person name="Zwiers L.-H."/>
            <person name="Turgeon B."/>
            <person name="Goodwin S."/>
            <person name="Spatafora J."/>
            <person name="Crous P."/>
            <person name="Grigoriev I."/>
        </authorList>
    </citation>
    <scope>NUCLEOTIDE SEQUENCE</scope>
    <source>
        <strain evidence="9">CBS 121410</strain>
    </source>
</reference>
<dbReference type="InterPro" id="IPR052337">
    <property type="entry name" value="SAT4-like"/>
</dbReference>
<protein>
    <recommendedName>
        <fullName evidence="8">Rhodopsin domain-containing protein</fullName>
    </recommendedName>
</protein>
<feature type="compositionally biased region" description="Polar residues" evidence="6">
    <location>
        <begin position="363"/>
        <end position="380"/>
    </location>
</feature>
<gene>
    <name evidence="9" type="ORF">K490DRAFT_65499</name>
</gene>
<feature type="transmembrane region" description="Helical" evidence="7">
    <location>
        <begin position="42"/>
        <end position="67"/>
    </location>
</feature>
<feature type="transmembrane region" description="Helical" evidence="7">
    <location>
        <begin position="234"/>
        <end position="256"/>
    </location>
</feature>
<evidence type="ECO:0000256" key="7">
    <source>
        <dbReference type="SAM" id="Phobius"/>
    </source>
</evidence>
<proteinExistence type="inferred from homology"/>
<dbReference type="PANTHER" id="PTHR33048">
    <property type="entry name" value="PTH11-LIKE INTEGRAL MEMBRANE PROTEIN (AFU_ORTHOLOGUE AFUA_5G11245)"/>
    <property type="match status" value="1"/>
</dbReference>
<comment type="caution">
    <text evidence="9">The sequence shown here is derived from an EMBL/GenBank/DDBJ whole genome shotgun (WGS) entry which is preliminary data.</text>
</comment>
<feature type="region of interest" description="Disordered" evidence="6">
    <location>
        <begin position="283"/>
        <end position="325"/>
    </location>
</feature>
<keyword evidence="2 7" id="KW-0812">Transmembrane</keyword>
<feature type="region of interest" description="Disordered" evidence="6">
    <location>
        <begin position="331"/>
        <end position="350"/>
    </location>
</feature>
<feature type="region of interest" description="Disordered" evidence="6">
    <location>
        <begin position="363"/>
        <end position="398"/>
    </location>
</feature>
<evidence type="ECO:0000313" key="9">
    <source>
        <dbReference type="EMBL" id="KAF2087658.1"/>
    </source>
</evidence>
<evidence type="ECO:0000259" key="8">
    <source>
        <dbReference type="Pfam" id="PF20684"/>
    </source>
</evidence>
<evidence type="ECO:0000256" key="4">
    <source>
        <dbReference type="ARBA" id="ARBA00023136"/>
    </source>
</evidence>
<name>A0A9P4M086_9PEZI</name>
<keyword evidence="4 7" id="KW-0472">Membrane</keyword>
<dbReference type="InterPro" id="IPR049326">
    <property type="entry name" value="Rhodopsin_dom_fungi"/>
</dbReference>
<accession>A0A9P4M086</accession>
<dbReference type="OrthoDB" id="444631at2759"/>
<feature type="transmembrane region" description="Helical" evidence="7">
    <location>
        <begin position="87"/>
        <end position="111"/>
    </location>
</feature>
<feature type="transmembrane region" description="Helical" evidence="7">
    <location>
        <begin position="200"/>
        <end position="222"/>
    </location>
</feature>
<feature type="transmembrane region" description="Helical" evidence="7">
    <location>
        <begin position="6"/>
        <end position="30"/>
    </location>
</feature>
<dbReference type="GO" id="GO:0016020">
    <property type="term" value="C:membrane"/>
    <property type="evidence" value="ECO:0007669"/>
    <property type="project" value="UniProtKB-SubCell"/>
</dbReference>
<evidence type="ECO:0000256" key="3">
    <source>
        <dbReference type="ARBA" id="ARBA00022989"/>
    </source>
</evidence>
<feature type="domain" description="Rhodopsin" evidence="8">
    <location>
        <begin position="27"/>
        <end position="264"/>
    </location>
</feature>